<dbReference type="PANTHER" id="PTHR42755:SF1">
    <property type="entry name" value="3-DEOXY-D-MANNO-OCTULOSONIC ACID TRANSFERASE, MITOCHONDRIAL-RELATED"/>
    <property type="match status" value="1"/>
</dbReference>
<dbReference type="EC" id="2.4.99.12" evidence="3 10"/>
<evidence type="ECO:0000313" key="12">
    <source>
        <dbReference type="EMBL" id="NEY89443.1"/>
    </source>
</evidence>
<sequence>MTLYQIVMAFALVVTLAHQALRGAKGALAERLGFGSAPAAGPKLWLHAASVGEVTSARWVIEAVLAARPGLQVLVTTNTATGRERVRGWGLPGVQPVLAPFDSAGAAARVLDRWQPQALVVVENELWPARLAACDNRGVPVLVIGARMSARSAARWRLLRGLVGPMLARIDWLSAQDADSRARFLTLGLPPKAAGPVMALKSLGHAQPGPPPFAPPAPREATLLAASTHEGEEALVLDAFAGQSRFAHLILAPRHPRRGDDLAALMAARGLTVARRSKREIPAPAAPVYLADTLGDMAHWYAMAGATVIGGSFAAKGGHTPWEPARQGSAILHGGSVHNFSAPFAALDRAGGALAVADAAELARALQGLDGMAQARMAAVAAEVLAPEADGAEVVAAILQVVRG</sequence>
<dbReference type="GO" id="GO:0005886">
    <property type="term" value="C:plasma membrane"/>
    <property type="evidence" value="ECO:0007669"/>
    <property type="project" value="UniProtKB-SubCell"/>
</dbReference>
<dbReference type="GO" id="GO:0009244">
    <property type="term" value="P:lipopolysaccharide core region biosynthetic process"/>
    <property type="evidence" value="ECO:0007669"/>
    <property type="project" value="UniProtKB-UniRule"/>
</dbReference>
<comment type="pathway">
    <text evidence="2 10">Bacterial outer membrane biogenesis; LPS core biosynthesis.</text>
</comment>
<evidence type="ECO:0000256" key="4">
    <source>
        <dbReference type="ARBA" id="ARBA00019077"/>
    </source>
</evidence>
<dbReference type="EMBL" id="JAAIVJ010000001">
    <property type="protein sequence ID" value="NEY89443.1"/>
    <property type="molecule type" value="Genomic_DNA"/>
</dbReference>
<evidence type="ECO:0000259" key="11">
    <source>
        <dbReference type="Pfam" id="PF04413"/>
    </source>
</evidence>
<comment type="subcellular location">
    <subcellularLocation>
        <location evidence="10">Cell membrane</location>
    </subcellularLocation>
</comment>
<feature type="site" description="Transition state stabilizer" evidence="9">
    <location>
        <position position="201"/>
    </location>
</feature>
<evidence type="ECO:0000256" key="5">
    <source>
        <dbReference type="ARBA" id="ARBA00022679"/>
    </source>
</evidence>
<dbReference type="UniPathway" id="UPA00958"/>
<comment type="caution">
    <text evidence="12">The sequence shown here is derived from an EMBL/GenBank/DDBJ whole genome shotgun (WGS) entry which is preliminary data.</text>
</comment>
<dbReference type="RefSeq" id="WP_164623439.1">
    <property type="nucleotide sequence ID" value="NZ_JAAIVJ010000001.1"/>
</dbReference>
<evidence type="ECO:0000256" key="2">
    <source>
        <dbReference type="ARBA" id="ARBA00004713"/>
    </source>
</evidence>
<keyword evidence="5 10" id="KW-0808">Transferase</keyword>
<comment type="similarity">
    <text evidence="10">Belongs to the glycosyltransferase group 1 family.</text>
</comment>
<feature type="site" description="Transition state stabilizer" evidence="9">
    <location>
        <position position="123"/>
    </location>
</feature>
<dbReference type="Gene3D" id="3.40.50.2000">
    <property type="entry name" value="Glycogen Phosphorylase B"/>
    <property type="match status" value="1"/>
</dbReference>
<protein>
    <recommendedName>
        <fullName evidence="4 10">3-deoxy-D-manno-octulosonic acid transferase</fullName>
        <shortName evidence="10">Kdo transferase</shortName>
        <ecNumber evidence="3 10">2.4.99.12</ecNumber>
    </recommendedName>
    <alternativeName>
        <fullName evidence="6 10">Lipid IV(A) 3-deoxy-D-manno-octulosonic acid transferase</fullName>
    </alternativeName>
</protein>
<keyword evidence="10" id="KW-0448">Lipopolysaccharide biosynthesis</keyword>
<dbReference type="PANTHER" id="PTHR42755">
    <property type="entry name" value="3-DEOXY-MANNO-OCTULOSONATE CYTIDYLYLTRANSFERASE"/>
    <property type="match status" value="1"/>
</dbReference>
<dbReference type="GO" id="GO:0009245">
    <property type="term" value="P:lipid A biosynthetic process"/>
    <property type="evidence" value="ECO:0007669"/>
    <property type="project" value="TreeGrafter"/>
</dbReference>
<evidence type="ECO:0000256" key="6">
    <source>
        <dbReference type="ARBA" id="ARBA00031445"/>
    </source>
</evidence>
<dbReference type="InterPro" id="IPR039901">
    <property type="entry name" value="Kdotransferase"/>
</dbReference>
<dbReference type="Gene3D" id="3.40.50.11720">
    <property type="entry name" value="3-Deoxy-D-manno-octulosonic-acid transferase, N-terminal domain"/>
    <property type="match status" value="1"/>
</dbReference>
<dbReference type="Proteomes" id="UP000477782">
    <property type="component" value="Unassembled WGS sequence"/>
</dbReference>
<comment type="function">
    <text evidence="1 10">Involved in lipopolysaccharide (LPS) biosynthesis. Catalyzes the transfer of 3-deoxy-D-manno-octulosonate (Kdo) residue(s) from CMP-Kdo to lipid IV(A), the tetraacyldisaccharide-1,4'-bisphosphate precursor of lipid A.</text>
</comment>
<accession>A0A6M0QS21</accession>
<comment type="catalytic activity">
    <reaction evidence="7 10">
        <text>lipid IVA (E. coli) + CMP-3-deoxy-beta-D-manno-octulosonate = alpha-Kdo-(2-&gt;6)-lipid IVA (E. coli) + CMP + H(+)</text>
        <dbReference type="Rhea" id="RHEA:28066"/>
        <dbReference type="ChEBI" id="CHEBI:15378"/>
        <dbReference type="ChEBI" id="CHEBI:58603"/>
        <dbReference type="ChEBI" id="CHEBI:60364"/>
        <dbReference type="ChEBI" id="CHEBI:60377"/>
        <dbReference type="ChEBI" id="CHEBI:85987"/>
        <dbReference type="EC" id="2.4.99.12"/>
    </reaction>
</comment>
<evidence type="ECO:0000256" key="9">
    <source>
        <dbReference type="PIRSR" id="PIRSR639901-2"/>
    </source>
</evidence>
<keyword evidence="13" id="KW-1185">Reference proteome</keyword>
<feature type="active site" description="Proton acceptor" evidence="8">
    <location>
        <position position="53"/>
    </location>
</feature>
<evidence type="ECO:0000256" key="7">
    <source>
        <dbReference type="ARBA" id="ARBA00049183"/>
    </source>
</evidence>
<feature type="domain" description="3-deoxy-D-manno-octulosonic-acid transferase N-terminal" evidence="11">
    <location>
        <begin position="28"/>
        <end position="195"/>
    </location>
</feature>
<evidence type="ECO:0000256" key="8">
    <source>
        <dbReference type="PIRSR" id="PIRSR639901-1"/>
    </source>
</evidence>
<dbReference type="InterPro" id="IPR038107">
    <property type="entry name" value="Glycos_transf_N_sf"/>
</dbReference>
<evidence type="ECO:0000256" key="1">
    <source>
        <dbReference type="ARBA" id="ARBA00003394"/>
    </source>
</evidence>
<organism evidence="12 13">
    <name type="scientific">Tabrizicola oligotrophica</name>
    <dbReference type="NCBI Taxonomy" id="2710650"/>
    <lineage>
        <taxon>Bacteria</taxon>
        <taxon>Pseudomonadati</taxon>
        <taxon>Pseudomonadota</taxon>
        <taxon>Alphaproteobacteria</taxon>
        <taxon>Rhodobacterales</taxon>
        <taxon>Paracoccaceae</taxon>
        <taxon>Tabrizicola</taxon>
    </lineage>
</organism>
<reference evidence="12 13" key="1">
    <citation type="submission" date="2020-02" db="EMBL/GenBank/DDBJ databases">
        <authorList>
            <person name="Chen W.-M."/>
        </authorList>
    </citation>
    <scope>NUCLEOTIDE SEQUENCE [LARGE SCALE GENOMIC DNA]</scope>
    <source>
        <strain evidence="12 13">KMS-5</strain>
    </source>
</reference>
<gene>
    <name evidence="12" type="ORF">G4Z14_03965</name>
</gene>
<evidence type="ECO:0000256" key="10">
    <source>
        <dbReference type="RuleBase" id="RU365103"/>
    </source>
</evidence>
<dbReference type="InterPro" id="IPR007507">
    <property type="entry name" value="Glycos_transf_N"/>
</dbReference>
<dbReference type="Pfam" id="PF04413">
    <property type="entry name" value="Glycos_transf_N"/>
    <property type="match status" value="1"/>
</dbReference>
<keyword evidence="10" id="KW-1003">Cell membrane</keyword>
<dbReference type="GO" id="GO:0043842">
    <property type="term" value="F:Kdo transferase activity"/>
    <property type="evidence" value="ECO:0007669"/>
    <property type="project" value="UniProtKB-EC"/>
</dbReference>
<dbReference type="AlphaFoldDB" id="A0A6M0QS21"/>
<evidence type="ECO:0000256" key="3">
    <source>
        <dbReference type="ARBA" id="ARBA00012621"/>
    </source>
</evidence>
<evidence type="ECO:0000313" key="13">
    <source>
        <dbReference type="Proteomes" id="UP000477782"/>
    </source>
</evidence>
<proteinExistence type="inferred from homology"/>
<name>A0A6M0QS21_9RHOB</name>
<keyword evidence="10" id="KW-0472">Membrane</keyword>